<dbReference type="STRING" id="645990.SAMN00120144_4224"/>
<gene>
    <name evidence="1" type="ORF">SAMN00120144_4224</name>
</gene>
<dbReference type="AlphaFoldDB" id="A0A1W1UG88"/>
<keyword evidence="2" id="KW-1185">Reference proteome</keyword>
<reference evidence="1 2" key="1">
    <citation type="submission" date="2017-04" db="EMBL/GenBank/DDBJ databases">
        <authorList>
            <person name="Afonso C.L."/>
            <person name="Miller P.J."/>
            <person name="Scott M.A."/>
            <person name="Spackman E."/>
            <person name="Goraichik I."/>
            <person name="Dimitrov K.M."/>
            <person name="Suarez D.L."/>
            <person name="Swayne D.E."/>
        </authorList>
    </citation>
    <scope>NUCLEOTIDE SEQUENCE [LARGE SCALE GENOMIC DNA]</scope>
    <source>
        <strain evidence="1 2">DSM 11622</strain>
    </source>
</reference>
<dbReference type="RefSeq" id="WP_084443142.1">
    <property type="nucleotide sequence ID" value="NZ_FWWW01000011.1"/>
</dbReference>
<dbReference type="Proteomes" id="UP000192266">
    <property type="component" value="Unassembled WGS sequence"/>
</dbReference>
<protein>
    <submittedName>
        <fullName evidence="1">Uncharacterized protein</fullName>
    </submittedName>
</protein>
<accession>A0A1W1UG88</accession>
<organism evidence="1 2">
    <name type="scientific">Hymenobacter roseosalivarius DSM 11622</name>
    <dbReference type="NCBI Taxonomy" id="645990"/>
    <lineage>
        <taxon>Bacteria</taxon>
        <taxon>Pseudomonadati</taxon>
        <taxon>Bacteroidota</taxon>
        <taxon>Cytophagia</taxon>
        <taxon>Cytophagales</taxon>
        <taxon>Hymenobacteraceae</taxon>
        <taxon>Hymenobacter</taxon>
    </lineage>
</organism>
<evidence type="ECO:0000313" key="2">
    <source>
        <dbReference type="Proteomes" id="UP000192266"/>
    </source>
</evidence>
<dbReference type="EMBL" id="FWWW01000011">
    <property type="protein sequence ID" value="SMB79794.1"/>
    <property type="molecule type" value="Genomic_DNA"/>
</dbReference>
<dbReference type="OrthoDB" id="878517at2"/>
<name>A0A1W1UG88_9BACT</name>
<sequence>MMEQFVALYPTGQIRYSQTTFLELTTAVEVHRIDFHGKVEARLKRGTGGALAHYTEHPAFQ</sequence>
<evidence type="ECO:0000313" key="1">
    <source>
        <dbReference type="EMBL" id="SMB79794.1"/>
    </source>
</evidence>
<proteinExistence type="predicted"/>